<organism evidence="8 9">
    <name type="scientific">Mesorhizobium onobrychidis</name>
    <dbReference type="NCBI Taxonomy" id="2775404"/>
    <lineage>
        <taxon>Bacteria</taxon>
        <taxon>Pseudomonadati</taxon>
        <taxon>Pseudomonadota</taxon>
        <taxon>Alphaproteobacteria</taxon>
        <taxon>Hyphomicrobiales</taxon>
        <taxon>Phyllobacteriaceae</taxon>
        <taxon>Mesorhizobium</taxon>
    </lineage>
</organism>
<sequence length="371" mass="38753">MRVGCPREIKNHEYRVGLTPGSVREYIAHGHEVLVETGAGAGIGADDNAYRAAGATIAKTAADVFAKSDMIVKVKEPQPNEWVQLRDGQILYTYLHLAPDPEQTKGLLASGVTAIAYETVTDDRGGLPLLAPMSEVAGRLSIQAGATALQKANGGRGVLLGGVPGVLPGKVTVLGGGVVGLHAARMAAGLGADVTIIDRSIPRLRQLDDIFGGRVHTRYSTVEALEEECFSADIVVGAVLIPGAAAPKLVSREMLSGMKKGSVLVDVAIDQGGCFETSHATTHAVPTYEVDGVIHYCVANMPGAVPVTSAHALNNATLHYGLQLADKGLKALIDDHHLRNGLNVHKGKITNRAVAEALGYELVEPKAVLAA</sequence>
<comment type="similarity">
    <text evidence="1 5">Belongs to the AlaDH/PNT family.</text>
</comment>
<dbReference type="Pfam" id="PF01262">
    <property type="entry name" value="AlaDh_PNT_C"/>
    <property type="match status" value="1"/>
</dbReference>
<keyword evidence="9" id="KW-1185">Reference proteome</keyword>
<dbReference type="CDD" id="cd05305">
    <property type="entry name" value="L-AlaDH"/>
    <property type="match status" value="1"/>
</dbReference>
<dbReference type="PROSITE" id="PS00837">
    <property type="entry name" value="ALADH_PNT_2"/>
    <property type="match status" value="1"/>
</dbReference>
<reference evidence="8" key="1">
    <citation type="submission" date="2020-09" db="EMBL/GenBank/DDBJ databases">
        <title>Rhizobia associated with sainfoin plants.</title>
        <authorList>
            <person name="Asharfi S."/>
            <person name="Kuzmanovic N."/>
            <person name="Bunk B."/>
            <person name="Sproeer C."/>
            <person name="Becker M."/>
            <person name="Thuenen T."/>
        </authorList>
    </citation>
    <scope>NUCLEOTIDE SEQUENCE</scope>
    <source>
        <strain evidence="8">OM4</strain>
    </source>
</reference>
<accession>A0ABY5QQW4</accession>
<evidence type="ECO:0000259" key="7">
    <source>
        <dbReference type="SMART" id="SM01003"/>
    </source>
</evidence>
<name>A0ABY5QQW4_9HYPH</name>
<comment type="catalytic activity">
    <reaction evidence="5">
        <text>L-alanine + NAD(+) + H2O = pyruvate + NH4(+) + NADH + H(+)</text>
        <dbReference type="Rhea" id="RHEA:18405"/>
        <dbReference type="ChEBI" id="CHEBI:15361"/>
        <dbReference type="ChEBI" id="CHEBI:15377"/>
        <dbReference type="ChEBI" id="CHEBI:15378"/>
        <dbReference type="ChEBI" id="CHEBI:28938"/>
        <dbReference type="ChEBI" id="CHEBI:57540"/>
        <dbReference type="ChEBI" id="CHEBI:57945"/>
        <dbReference type="ChEBI" id="CHEBI:57972"/>
        <dbReference type="EC" id="1.4.1.1"/>
    </reaction>
</comment>
<dbReference type="Pfam" id="PF05222">
    <property type="entry name" value="AlaDh_PNT_N"/>
    <property type="match status" value="1"/>
</dbReference>
<evidence type="ECO:0000313" key="8">
    <source>
        <dbReference type="EMBL" id="UVC13428.1"/>
    </source>
</evidence>
<protein>
    <recommendedName>
        <fullName evidence="2 5">Alanine dehydrogenase</fullName>
        <ecNumber evidence="2 5">1.4.1.1</ecNumber>
    </recommendedName>
</protein>
<dbReference type="RefSeq" id="WP_258117316.1">
    <property type="nucleotide sequence ID" value="NZ_CP062229.1"/>
</dbReference>
<dbReference type="PANTHER" id="PTHR42795">
    <property type="entry name" value="ALANINE DEHYDROGENASE"/>
    <property type="match status" value="1"/>
</dbReference>
<dbReference type="EMBL" id="CP062229">
    <property type="protein sequence ID" value="UVC13428.1"/>
    <property type="molecule type" value="Genomic_DNA"/>
</dbReference>
<dbReference type="InterPro" id="IPR036291">
    <property type="entry name" value="NAD(P)-bd_dom_sf"/>
</dbReference>
<evidence type="ECO:0000313" key="9">
    <source>
        <dbReference type="Proteomes" id="UP001058098"/>
    </source>
</evidence>
<dbReference type="InterPro" id="IPR007886">
    <property type="entry name" value="AlaDH/PNT_N"/>
</dbReference>
<dbReference type="SMART" id="SM01002">
    <property type="entry name" value="AlaDh_PNT_C"/>
    <property type="match status" value="1"/>
</dbReference>
<keyword evidence="3 5" id="KW-0560">Oxidoreductase</keyword>
<keyword evidence="4 5" id="KW-0520">NAD</keyword>
<dbReference type="InterPro" id="IPR008143">
    <property type="entry name" value="Ala_DH/PNT_CS2"/>
</dbReference>
<dbReference type="InterPro" id="IPR008141">
    <property type="entry name" value="Ala_DH"/>
</dbReference>
<dbReference type="Gene3D" id="3.40.50.720">
    <property type="entry name" value="NAD(P)-binding Rossmann-like Domain"/>
    <property type="match status" value="2"/>
</dbReference>
<dbReference type="PIRSF" id="PIRSF000183">
    <property type="entry name" value="Alanine_dh"/>
    <property type="match status" value="1"/>
</dbReference>
<evidence type="ECO:0000256" key="3">
    <source>
        <dbReference type="ARBA" id="ARBA00023002"/>
    </source>
</evidence>
<gene>
    <name evidence="8" type="primary">ald</name>
    <name evidence="8" type="ORF">IHQ72_22235</name>
</gene>
<dbReference type="GO" id="GO:0000286">
    <property type="term" value="F:alanine dehydrogenase activity"/>
    <property type="evidence" value="ECO:0007669"/>
    <property type="project" value="UniProtKB-EC"/>
</dbReference>
<dbReference type="EC" id="1.4.1.1" evidence="2 5"/>
<dbReference type="SUPFAM" id="SSF52283">
    <property type="entry name" value="Formate/glycerate dehydrogenase catalytic domain-like"/>
    <property type="match status" value="1"/>
</dbReference>
<feature type="domain" description="Alanine dehydrogenase/pyridine nucleotide transhydrogenase N-terminal" evidence="7">
    <location>
        <begin position="4"/>
        <end position="137"/>
    </location>
</feature>
<dbReference type="InterPro" id="IPR007698">
    <property type="entry name" value="AlaDH/PNT_NAD(H)-bd"/>
</dbReference>
<dbReference type="PANTHER" id="PTHR42795:SF1">
    <property type="entry name" value="ALANINE DEHYDROGENASE"/>
    <property type="match status" value="1"/>
</dbReference>
<evidence type="ECO:0000259" key="6">
    <source>
        <dbReference type="SMART" id="SM01002"/>
    </source>
</evidence>
<evidence type="ECO:0000256" key="1">
    <source>
        <dbReference type="ARBA" id="ARBA00005689"/>
    </source>
</evidence>
<dbReference type="SMART" id="SM01003">
    <property type="entry name" value="AlaDh_PNT_N"/>
    <property type="match status" value="1"/>
</dbReference>
<evidence type="ECO:0000256" key="4">
    <source>
        <dbReference type="ARBA" id="ARBA00023027"/>
    </source>
</evidence>
<feature type="domain" description="Alanine dehydrogenase/pyridine nucleotide transhydrogenase NAD(H)-binding" evidence="6">
    <location>
        <begin position="149"/>
        <end position="297"/>
    </location>
</feature>
<dbReference type="Proteomes" id="UP001058098">
    <property type="component" value="Chromosome"/>
</dbReference>
<evidence type="ECO:0000256" key="5">
    <source>
        <dbReference type="PIRNR" id="PIRNR000183"/>
    </source>
</evidence>
<dbReference type="SUPFAM" id="SSF51735">
    <property type="entry name" value="NAD(P)-binding Rossmann-fold domains"/>
    <property type="match status" value="1"/>
</dbReference>
<dbReference type="NCBIfam" id="TIGR00518">
    <property type="entry name" value="alaDH"/>
    <property type="match status" value="1"/>
</dbReference>
<proteinExistence type="inferred from homology"/>
<evidence type="ECO:0000256" key="2">
    <source>
        <dbReference type="ARBA" id="ARBA00012897"/>
    </source>
</evidence>